<evidence type="ECO:0000256" key="2">
    <source>
        <dbReference type="SAM" id="Coils"/>
    </source>
</evidence>
<feature type="coiled-coil region" evidence="2">
    <location>
        <begin position="1"/>
        <end position="28"/>
    </location>
</feature>
<dbReference type="Gene3D" id="2.130.10.10">
    <property type="entry name" value="YVTN repeat-like/Quinoprotein amine dehydrogenase"/>
    <property type="match status" value="2"/>
</dbReference>
<dbReference type="PROSITE" id="PS50294">
    <property type="entry name" value="WD_REPEATS_REGION"/>
    <property type="match status" value="1"/>
</dbReference>
<name>A0A9Q0ELL5_9TELE</name>
<evidence type="ECO:0000256" key="1">
    <source>
        <dbReference type="PROSITE-ProRule" id="PRU00221"/>
    </source>
</evidence>
<keyword evidence="1" id="KW-0853">WD repeat</keyword>
<keyword evidence="2" id="KW-0175">Coiled coil</keyword>
<sequence length="162" mass="17879">MAAEKAEIESLKKECDGLRKKIELKQRKNLKGHLAKIYALQMVTASQDGKLLVWDTFTGNKRGSGQHVCLWDLETGKQKTVFTNHIGDCMTLALSPDMNCFISGACDSLAKLWDIRDGTYQEVTNYRDSAIKAGVTSLALSRSGRILIAGYDDFNCNLSVVG</sequence>
<accession>A0A9Q0ELL5</accession>
<evidence type="ECO:0000313" key="3">
    <source>
        <dbReference type="EMBL" id="KAJ3609186.1"/>
    </source>
</evidence>
<dbReference type="InterPro" id="IPR016346">
    <property type="entry name" value="G-protein_beta_1-5"/>
</dbReference>
<dbReference type="OrthoDB" id="10255630at2759"/>
<dbReference type="Pfam" id="PF00400">
    <property type="entry name" value="WD40"/>
    <property type="match status" value="3"/>
</dbReference>
<reference evidence="3" key="1">
    <citation type="submission" date="2022-07" db="EMBL/GenBank/DDBJ databases">
        <title>Chromosome-level genome of Muraenolepis orangiensis.</title>
        <authorList>
            <person name="Kim J."/>
        </authorList>
    </citation>
    <scope>NUCLEOTIDE SEQUENCE</scope>
    <source>
        <strain evidence="3">KU_S4_2022</strain>
        <tissue evidence="3">Muscle</tissue>
    </source>
</reference>
<protein>
    <recommendedName>
        <fullName evidence="5">Guanine nucleotide-binding protein subunit beta-like protein</fullName>
    </recommendedName>
</protein>
<proteinExistence type="predicted"/>
<dbReference type="Proteomes" id="UP001148018">
    <property type="component" value="Unassembled WGS sequence"/>
</dbReference>
<feature type="non-terminal residue" evidence="3">
    <location>
        <position position="1"/>
    </location>
</feature>
<evidence type="ECO:0008006" key="5">
    <source>
        <dbReference type="Google" id="ProtNLM"/>
    </source>
</evidence>
<dbReference type="InterPro" id="IPR036322">
    <property type="entry name" value="WD40_repeat_dom_sf"/>
</dbReference>
<dbReference type="SMART" id="SM00320">
    <property type="entry name" value="WD40"/>
    <property type="match status" value="3"/>
</dbReference>
<dbReference type="GO" id="GO:0007165">
    <property type="term" value="P:signal transduction"/>
    <property type="evidence" value="ECO:0007669"/>
    <property type="project" value="InterPro"/>
</dbReference>
<gene>
    <name evidence="3" type="ORF">NHX12_023710</name>
</gene>
<keyword evidence="4" id="KW-1185">Reference proteome</keyword>
<dbReference type="EMBL" id="JANIIK010000039">
    <property type="protein sequence ID" value="KAJ3609186.1"/>
    <property type="molecule type" value="Genomic_DNA"/>
</dbReference>
<dbReference type="AlphaFoldDB" id="A0A9Q0ELL5"/>
<organism evidence="3 4">
    <name type="scientific">Muraenolepis orangiensis</name>
    <name type="common">Patagonian moray cod</name>
    <dbReference type="NCBI Taxonomy" id="630683"/>
    <lineage>
        <taxon>Eukaryota</taxon>
        <taxon>Metazoa</taxon>
        <taxon>Chordata</taxon>
        <taxon>Craniata</taxon>
        <taxon>Vertebrata</taxon>
        <taxon>Euteleostomi</taxon>
        <taxon>Actinopterygii</taxon>
        <taxon>Neopterygii</taxon>
        <taxon>Teleostei</taxon>
        <taxon>Neoteleostei</taxon>
        <taxon>Acanthomorphata</taxon>
        <taxon>Zeiogadaria</taxon>
        <taxon>Gadariae</taxon>
        <taxon>Gadiformes</taxon>
        <taxon>Muraenolepidoidei</taxon>
        <taxon>Muraenolepididae</taxon>
        <taxon>Muraenolepis</taxon>
    </lineage>
</organism>
<dbReference type="SUPFAM" id="SSF50978">
    <property type="entry name" value="WD40 repeat-like"/>
    <property type="match status" value="1"/>
</dbReference>
<dbReference type="PROSITE" id="PS50082">
    <property type="entry name" value="WD_REPEATS_2"/>
    <property type="match status" value="1"/>
</dbReference>
<dbReference type="InterPro" id="IPR001680">
    <property type="entry name" value="WD40_rpt"/>
</dbReference>
<evidence type="ECO:0000313" key="4">
    <source>
        <dbReference type="Proteomes" id="UP001148018"/>
    </source>
</evidence>
<dbReference type="InterPro" id="IPR015943">
    <property type="entry name" value="WD40/YVTN_repeat-like_dom_sf"/>
</dbReference>
<comment type="caution">
    <text evidence="3">The sequence shown here is derived from an EMBL/GenBank/DDBJ whole genome shotgun (WGS) entry which is preliminary data.</text>
</comment>
<feature type="repeat" description="WD" evidence="1">
    <location>
        <begin position="82"/>
        <end position="123"/>
    </location>
</feature>
<dbReference type="PANTHER" id="PTHR19850">
    <property type="entry name" value="GUANINE NUCLEOTIDE-BINDING PROTEIN BETA G PROTEIN BETA"/>
    <property type="match status" value="1"/>
</dbReference>